<evidence type="ECO:0000259" key="2">
    <source>
        <dbReference type="Pfam" id="PF12207"/>
    </source>
</evidence>
<protein>
    <submittedName>
        <fullName evidence="3">DUF3600 domain-containing protein</fullName>
    </submittedName>
</protein>
<dbReference type="InterPro" id="IPR022019">
    <property type="entry name" value="DUF3600"/>
</dbReference>
<reference evidence="3 4" key="1">
    <citation type="submission" date="2022-10" db="EMBL/GenBank/DDBJ databases">
        <title>Draft genome assembly of moderately radiation resistant bacterium Metabacillus halosaccharovorans.</title>
        <authorList>
            <person name="Pal S."/>
            <person name="Gopinathan A."/>
        </authorList>
    </citation>
    <scope>NUCLEOTIDE SEQUENCE [LARGE SCALE GENOMIC DNA]</scope>
    <source>
        <strain evidence="3 4">VITHBRA001</strain>
    </source>
</reference>
<dbReference type="InterPro" id="IPR038267">
    <property type="entry name" value="ECF_sigma_eff"/>
</dbReference>
<evidence type="ECO:0000313" key="3">
    <source>
        <dbReference type="EMBL" id="MCV9884199.1"/>
    </source>
</evidence>
<proteinExistence type="predicted"/>
<dbReference type="Proteomes" id="UP001526147">
    <property type="component" value="Unassembled WGS sequence"/>
</dbReference>
<organism evidence="3 4">
    <name type="scientific">Metabacillus halosaccharovorans</name>
    <dbReference type="NCBI Taxonomy" id="930124"/>
    <lineage>
        <taxon>Bacteria</taxon>
        <taxon>Bacillati</taxon>
        <taxon>Bacillota</taxon>
        <taxon>Bacilli</taxon>
        <taxon>Bacillales</taxon>
        <taxon>Bacillaceae</taxon>
        <taxon>Metabacillus</taxon>
    </lineage>
</organism>
<dbReference type="RefSeq" id="WP_264141196.1">
    <property type="nucleotide sequence ID" value="NZ_JAOYEY010000013.1"/>
</dbReference>
<dbReference type="Gene3D" id="1.10.3950.10">
    <property type="entry name" value="putative ecf-type sigma factor negative effector from bacillus cereus"/>
    <property type="match status" value="1"/>
</dbReference>
<dbReference type="EMBL" id="JAOYEY010000013">
    <property type="protein sequence ID" value="MCV9884199.1"/>
    <property type="molecule type" value="Genomic_DNA"/>
</dbReference>
<keyword evidence="1" id="KW-0812">Transmembrane</keyword>
<sequence>MNNHLKQELANIEIPAELHERSSLGVKQAKLEMKGKLKSYMRKRLVAGVFAASLLIPTGAWAFQTILADEFYGSFENIKKHISSATMEGYLLLDAKLSQAKGELKKDEYLRFKDLLTEITTSKLEYGNEYGYIDYSQIPISDLSDIRNALYNIHPYFDILNGQKLSEEVLSPTEYDNYIDALMTYEQIMAQSGMKNSDELDKIPVNLRAEFAKAEAFIIYVNDKQLQN</sequence>
<gene>
    <name evidence="3" type="ORF">OIH86_00740</name>
</gene>
<comment type="caution">
    <text evidence="3">The sequence shown here is derived from an EMBL/GenBank/DDBJ whole genome shotgun (WGS) entry which is preliminary data.</text>
</comment>
<keyword evidence="4" id="KW-1185">Reference proteome</keyword>
<evidence type="ECO:0000313" key="4">
    <source>
        <dbReference type="Proteomes" id="UP001526147"/>
    </source>
</evidence>
<accession>A0ABT3DB36</accession>
<dbReference type="Pfam" id="PF12207">
    <property type="entry name" value="DUF3600"/>
    <property type="match status" value="1"/>
</dbReference>
<feature type="transmembrane region" description="Helical" evidence="1">
    <location>
        <begin position="45"/>
        <end position="63"/>
    </location>
</feature>
<feature type="domain" description="DUF3600" evidence="2">
    <location>
        <begin position="66"/>
        <end position="224"/>
    </location>
</feature>
<keyword evidence="1" id="KW-1133">Transmembrane helix</keyword>
<evidence type="ECO:0000256" key="1">
    <source>
        <dbReference type="SAM" id="Phobius"/>
    </source>
</evidence>
<keyword evidence="1" id="KW-0472">Membrane</keyword>
<name>A0ABT3DB36_9BACI</name>